<dbReference type="GO" id="GO:0006581">
    <property type="term" value="P:acetylcholine catabolic process"/>
    <property type="evidence" value="ECO:0007669"/>
    <property type="project" value="TreeGrafter"/>
</dbReference>
<evidence type="ECO:0000256" key="1">
    <source>
        <dbReference type="ARBA" id="ARBA00005964"/>
    </source>
</evidence>
<evidence type="ECO:0000313" key="7">
    <source>
        <dbReference type="Proteomes" id="UP000281553"/>
    </source>
</evidence>
<dbReference type="PRINTS" id="PR00878">
    <property type="entry name" value="CHOLNESTRASE"/>
</dbReference>
<name>A0A3P6RQ83_DIBLA</name>
<evidence type="ECO:0000256" key="4">
    <source>
        <dbReference type="ARBA" id="ARBA00023157"/>
    </source>
</evidence>
<dbReference type="SUPFAM" id="SSF53474">
    <property type="entry name" value="alpha/beta-Hydrolases"/>
    <property type="match status" value="1"/>
</dbReference>
<dbReference type="PANTHER" id="PTHR43918:SF12">
    <property type="entry name" value="ACETYLCHOLINESTERASE 1"/>
    <property type="match status" value="1"/>
</dbReference>
<comment type="similarity">
    <text evidence="1">Belongs to the type-B carboxylesterase/lipase family.</text>
</comment>
<dbReference type="Gene3D" id="3.40.50.1820">
    <property type="entry name" value="alpha/beta hydrolase"/>
    <property type="match status" value="1"/>
</dbReference>
<dbReference type="GO" id="GO:0005615">
    <property type="term" value="C:extracellular space"/>
    <property type="evidence" value="ECO:0007669"/>
    <property type="project" value="TreeGrafter"/>
</dbReference>
<protein>
    <recommendedName>
        <fullName evidence="5">Carboxylesterase type B domain-containing protein</fullName>
    </recommendedName>
</protein>
<organism evidence="6 7">
    <name type="scientific">Dibothriocephalus latus</name>
    <name type="common">Fish tapeworm</name>
    <name type="synonym">Diphyllobothrium latum</name>
    <dbReference type="NCBI Taxonomy" id="60516"/>
    <lineage>
        <taxon>Eukaryota</taxon>
        <taxon>Metazoa</taxon>
        <taxon>Spiralia</taxon>
        <taxon>Lophotrochozoa</taxon>
        <taxon>Platyhelminthes</taxon>
        <taxon>Cestoda</taxon>
        <taxon>Eucestoda</taxon>
        <taxon>Diphyllobothriidea</taxon>
        <taxon>Diphyllobothriidae</taxon>
        <taxon>Dibothriocephalus</taxon>
    </lineage>
</organism>
<dbReference type="GO" id="GO:0005886">
    <property type="term" value="C:plasma membrane"/>
    <property type="evidence" value="ECO:0007669"/>
    <property type="project" value="TreeGrafter"/>
</dbReference>
<evidence type="ECO:0000256" key="2">
    <source>
        <dbReference type="ARBA" id="ARBA00022487"/>
    </source>
</evidence>
<dbReference type="GO" id="GO:0003990">
    <property type="term" value="F:acetylcholinesterase activity"/>
    <property type="evidence" value="ECO:0007669"/>
    <property type="project" value="TreeGrafter"/>
</dbReference>
<dbReference type="InterPro" id="IPR000997">
    <property type="entry name" value="Cholinesterase"/>
</dbReference>
<dbReference type="InterPro" id="IPR029058">
    <property type="entry name" value="AB_hydrolase_fold"/>
</dbReference>
<dbReference type="Proteomes" id="UP000281553">
    <property type="component" value="Unassembled WGS sequence"/>
</dbReference>
<proteinExistence type="inferred from homology"/>
<dbReference type="Pfam" id="PF00135">
    <property type="entry name" value="COesterase"/>
    <property type="match status" value="1"/>
</dbReference>
<dbReference type="GO" id="GO:0019695">
    <property type="term" value="P:choline metabolic process"/>
    <property type="evidence" value="ECO:0007669"/>
    <property type="project" value="TreeGrafter"/>
</dbReference>
<dbReference type="EMBL" id="UYRU01011436">
    <property type="protein sequence ID" value="VDK46894.1"/>
    <property type="molecule type" value="Genomic_DNA"/>
</dbReference>
<reference evidence="6 7" key="1">
    <citation type="submission" date="2018-11" db="EMBL/GenBank/DDBJ databases">
        <authorList>
            <consortium name="Pathogen Informatics"/>
        </authorList>
    </citation>
    <scope>NUCLEOTIDE SEQUENCE [LARGE SCALE GENOMIC DNA]</scope>
</reference>
<dbReference type="InterPro" id="IPR050654">
    <property type="entry name" value="AChE-related_enzymes"/>
</dbReference>
<dbReference type="InterPro" id="IPR002018">
    <property type="entry name" value="CarbesteraseB"/>
</dbReference>
<feature type="domain" description="Carboxylesterase type B" evidence="5">
    <location>
        <begin position="18"/>
        <end position="248"/>
    </location>
</feature>
<keyword evidence="2" id="KW-0719">Serine esterase</keyword>
<dbReference type="OrthoDB" id="408631at2759"/>
<sequence>MAPPLDPRVYTFPAIYASHGLAPTIDGVFLPKCPEAILAELAANQSAGSPSPAPAPELLIGTVANEGMYWLFYALGLKNVEFRLENGTVPLPDAATLKAANFNIYDLLTGKFMSEQNLDNIIHDIVRSSMADAYEIKDTDSEVANSSAFMHRMDAISGDIEFTCGTQKFAQRIAQLPNTAVYAYNFVHKTRENGFPDWTGAMHGYQIDYIFGMPFSEQFKRDFYKYTEAEAGLSATVMAYWANFARTG</sequence>
<evidence type="ECO:0000313" key="6">
    <source>
        <dbReference type="EMBL" id="VDK46894.1"/>
    </source>
</evidence>
<dbReference type="PANTHER" id="PTHR43918">
    <property type="entry name" value="ACETYLCHOLINESTERASE"/>
    <property type="match status" value="1"/>
</dbReference>
<evidence type="ECO:0000259" key="5">
    <source>
        <dbReference type="Pfam" id="PF00135"/>
    </source>
</evidence>
<evidence type="ECO:0000256" key="3">
    <source>
        <dbReference type="ARBA" id="ARBA00022801"/>
    </source>
</evidence>
<accession>A0A3P6RQ83</accession>
<dbReference type="AlphaFoldDB" id="A0A3P6RQ83"/>
<keyword evidence="3" id="KW-0378">Hydrolase</keyword>
<keyword evidence="4" id="KW-1015">Disulfide bond</keyword>
<keyword evidence="7" id="KW-1185">Reference proteome</keyword>
<gene>
    <name evidence="6" type="ORF">DILT_LOCUS1575</name>
</gene>